<dbReference type="PANTHER" id="PTHR43510:SF1">
    <property type="entry name" value="AMINOTRANSFERASE FUNCTION, HYPOTHETICAL (EUROFUNG)"/>
    <property type="match status" value="1"/>
</dbReference>
<dbReference type="EMBL" id="JAVRRD010000045">
    <property type="protein sequence ID" value="KAK5044648.1"/>
    <property type="molecule type" value="Genomic_DNA"/>
</dbReference>
<gene>
    <name evidence="2" type="ORF">LTR84_010540</name>
</gene>
<proteinExistence type="predicted"/>
<evidence type="ECO:0000259" key="1">
    <source>
        <dbReference type="Pfam" id="PF00155"/>
    </source>
</evidence>
<dbReference type="InterPro" id="IPR004839">
    <property type="entry name" value="Aminotransferase_I/II_large"/>
</dbReference>
<dbReference type="GeneID" id="89978697"/>
<dbReference type="Gene3D" id="3.40.640.10">
    <property type="entry name" value="Type I PLP-dependent aspartate aminotransferase-like (Major domain)"/>
    <property type="match status" value="1"/>
</dbReference>
<comment type="caution">
    <text evidence="2">The sequence shown here is derived from an EMBL/GenBank/DDBJ whole genome shotgun (WGS) entry which is preliminary data.</text>
</comment>
<dbReference type="RefSeq" id="XP_064700302.1">
    <property type="nucleotide sequence ID" value="XM_064854076.1"/>
</dbReference>
<dbReference type="GO" id="GO:0030170">
    <property type="term" value="F:pyridoxal phosphate binding"/>
    <property type="evidence" value="ECO:0007669"/>
    <property type="project" value="InterPro"/>
</dbReference>
<reference evidence="2 3" key="1">
    <citation type="submission" date="2023-08" db="EMBL/GenBank/DDBJ databases">
        <title>Black Yeasts Isolated from many extreme environments.</title>
        <authorList>
            <person name="Coleine C."/>
            <person name="Stajich J.E."/>
            <person name="Selbmann L."/>
        </authorList>
    </citation>
    <scope>NUCLEOTIDE SEQUENCE [LARGE SCALE GENOMIC DNA]</scope>
    <source>
        <strain evidence="2 3">CCFEE 5792</strain>
    </source>
</reference>
<evidence type="ECO:0000313" key="3">
    <source>
        <dbReference type="Proteomes" id="UP001358417"/>
    </source>
</evidence>
<dbReference type="InterPro" id="IPR015422">
    <property type="entry name" value="PyrdxlP-dep_Trfase_small"/>
</dbReference>
<dbReference type="Pfam" id="PF00155">
    <property type="entry name" value="Aminotran_1_2"/>
    <property type="match status" value="1"/>
</dbReference>
<dbReference type="PANTHER" id="PTHR43510">
    <property type="entry name" value="AMINOTRANSFERASE FUNCTION, HYPOTHETICAL (EUROFUNG)"/>
    <property type="match status" value="1"/>
</dbReference>
<dbReference type="Proteomes" id="UP001358417">
    <property type="component" value="Unassembled WGS sequence"/>
</dbReference>
<dbReference type="Gene3D" id="3.90.1150.10">
    <property type="entry name" value="Aspartate Aminotransferase, domain 1"/>
    <property type="match status" value="1"/>
</dbReference>
<accession>A0AAV9MSS6</accession>
<organism evidence="2 3">
    <name type="scientific">Exophiala bonariae</name>
    <dbReference type="NCBI Taxonomy" id="1690606"/>
    <lineage>
        <taxon>Eukaryota</taxon>
        <taxon>Fungi</taxon>
        <taxon>Dikarya</taxon>
        <taxon>Ascomycota</taxon>
        <taxon>Pezizomycotina</taxon>
        <taxon>Eurotiomycetes</taxon>
        <taxon>Chaetothyriomycetidae</taxon>
        <taxon>Chaetothyriales</taxon>
        <taxon>Herpotrichiellaceae</taxon>
        <taxon>Exophiala</taxon>
    </lineage>
</organism>
<evidence type="ECO:0000313" key="2">
    <source>
        <dbReference type="EMBL" id="KAK5044648.1"/>
    </source>
</evidence>
<protein>
    <recommendedName>
        <fullName evidence="1">Aminotransferase class I/classII large domain-containing protein</fullName>
    </recommendedName>
</protein>
<dbReference type="AlphaFoldDB" id="A0AAV9MSS6"/>
<sequence length="366" mass="40773">MKYVRMPIEIESPEEYGYDKIKNNLSESSIADQTLRTLGLQIPTDIVLLYNEHRGSTRLRELIVADSGLSKDDVLITSGAAGALFIISTSQLTRDDHLVVVRPNYATNIETPKAIGCEITYVDLSFELGFTIDLSFIESVIKAGTKIVSVTCPHNPTGAVMSRDTLNSLVALTKARGCLLLVDETYRDIHYGEQLPIAAQLGDHVISVASLSKSYGIPGIRCGWVITQNKDLQEQFLAAKEQINISGSVIDEWIAEQVLEKREIILGQTIQEMKIRLDMVATWIGKEDLLEWVRPVGGVVCFPKMRTEPPGGTAKFYERLLLQHATYVGPGHWFEMPDMFFRLGFGWPSREQLKAGMDAISRALRA</sequence>
<dbReference type="CDD" id="cd00609">
    <property type="entry name" value="AAT_like"/>
    <property type="match status" value="1"/>
</dbReference>
<name>A0AAV9MSS6_9EURO</name>
<dbReference type="InterPro" id="IPR015424">
    <property type="entry name" value="PyrdxlP-dep_Trfase"/>
</dbReference>
<keyword evidence="3" id="KW-1185">Reference proteome</keyword>
<dbReference type="SUPFAM" id="SSF53383">
    <property type="entry name" value="PLP-dependent transferases"/>
    <property type="match status" value="1"/>
</dbReference>
<dbReference type="InterPro" id="IPR015421">
    <property type="entry name" value="PyrdxlP-dep_Trfase_major"/>
</dbReference>
<feature type="domain" description="Aminotransferase class I/classII large" evidence="1">
    <location>
        <begin position="50"/>
        <end position="360"/>
    </location>
</feature>